<dbReference type="PROSITE" id="PS51257">
    <property type="entry name" value="PROKAR_LIPOPROTEIN"/>
    <property type="match status" value="1"/>
</dbReference>
<dbReference type="OrthoDB" id="787262at2"/>
<organism evidence="1 2">
    <name type="scientific">Pedobacter metabolipauper</name>
    <dbReference type="NCBI Taxonomy" id="425513"/>
    <lineage>
        <taxon>Bacteria</taxon>
        <taxon>Pseudomonadati</taxon>
        <taxon>Bacteroidota</taxon>
        <taxon>Sphingobacteriia</taxon>
        <taxon>Sphingobacteriales</taxon>
        <taxon>Sphingobacteriaceae</taxon>
        <taxon>Pedobacter</taxon>
    </lineage>
</organism>
<accession>A0A4R6SYK1</accession>
<evidence type="ECO:0000313" key="1">
    <source>
        <dbReference type="EMBL" id="TDQ09575.1"/>
    </source>
</evidence>
<reference evidence="1 2" key="1">
    <citation type="submission" date="2019-03" db="EMBL/GenBank/DDBJ databases">
        <title>Genomic Encyclopedia of Archaeal and Bacterial Type Strains, Phase II (KMG-II): from individual species to whole genera.</title>
        <authorList>
            <person name="Goeker M."/>
        </authorList>
    </citation>
    <scope>NUCLEOTIDE SEQUENCE [LARGE SCALE GENOMIC DNA]</scope>
    <source>
        <strain evidence="1 2">DSM 19035</strain>
    </source>
</reference>
<proteinExistence type="predicted"/>
<keyword evidence="2" id="KW-1185">Reference proteome</keyword>
<dbReference type="EMBL" id="SNYC01000004">
    <property type="protein sequence ID" value="TDQ09575.1"/>
    <property type="molecule type" value="Genomic_DNA"/>
</dbReference>
<name>A0A4R6SYK1_9SPHI</name>
<dbReference type="RefSeq" id="WP_133575645.1">
    <property type="nucleotide sequence ID" value="NZ_SNYC01000004.1"/>
</dbReference>
<sequence>MVKLPSLILFLSLVILYGCSNHSEKDTKKPTPDRISFDAVKGIRYYEVKRRFSTGLSFNEIGFQQEPSWIIEFKSNDTVLAYSPQKKVMQPFYLQFDHGNVYNFAKEWFRIKKVTKDSLTIQRLNLVKKEISKDIRSDVNSTYYSKEYIEKTLKTTPEALQKPTKADTLYIKKLTAASNADPGNPKIAFAGRQPVRFTSLSDMIRVEKISTVDVLVGRTVSYDYLFPNYKIYINRAYRDFAYEFSVVVDAEKKIHLTTFGNAEDAAGRKKTLEAIISVYLQNLLKITPGTTLDIPHSSEIKLIVVGRKNG</sequence>
<comment type="caution">
    <text evidence="1">The sequence shown here is derived from an EMBL/GenBank/DDBJ whole genome shotgun (WGS) entry which is preliminary data.</text>
</comment>
<dbReference type="Proteomes" id="UP000295620">
    <property type="component" value="Unassembled WGS sequence"/>
</dbReference>
<gene>
    <name evidence="1" type="ORF">ATK78_1731</name>
</gene>
<evidence type="ECO:0000313" key="2">
    <source>
        <dbReference type="Proteomes" id="UP000295620"/>
    </source>
</evidence>
<protein>
    <recommendedName>
        <fullName evidence="3">Lipoprotein</fullName>
    </recommendedName>
</protein>
<evidence type="ECO:0008006" key="3">
    <source>
        <dbReference type="Google" id="ProtNLM"/>
    </source>
</evidence>
<dbReference type="AlphaFoldDB" id="A0A4R6SYK1"/>